<evidence type="ECO:0008006" key="3">
    <source>
        <dbReference type="Google" id="ProtNLM"/>
    </source>
</evidence>
<evidence type="ECO:0000313" key="2">
    <source>
        <dbReference type="Proteomes" id="UP000295247"/>
    </source>
</evidence>
<accession>A0A4R4A4X4</accession>
<proteinExistence type="predicted"/>
<gene>
    <name evidence="1" type="ORF">EDC29_11772</name>
</gene>
<dbReference type="EMBL" id="SMDC01000017">
    <property type="protein sequence ID" value="TCW32706.1"/>
    <property type="molecule type" value="Genomic_DNA"/>
</dbReference>
<evidence type="ECO:0000313" key="1">
    <source>
        <dbReference type="EMBL" id="TCW32706.1"/>
    </source>
</evidence>
<sequence>MLATTRFDSALSLEQTITRYVQVYNQHILQKALGHIAPIQVLKEWAQKRPELFNKRVFTISGDLTLRGSIKKLYAHSKALQQMSASPRKRNAS</sequence>
<dbReference type="Proteomes" id="UP000295247">
    <property type="component" value="Unassembled WGS sequence"/>
</dbReference>
<comment type="caution">
    <text evidence="1">The sequence shown here is derived from an EMBL/GenBank/DDBJ whole genome shotgun (WGS) entry which is preliminary data.</text>
</comment>
<reference evidence="1 2" key="1">
    <citation type="submission" date="2019-03" db="EMBL/GenBank/DDBJ databases">
        <title>Genomic Encyclopedia of Type Strains, Phase IV (KMG-IV): sequencing the most valuable type-strain genomes for metagenomic binning, comparative biology and taxonomic classification.</title>
        <authorList>
            <person name="Goeker M."/>
        </authorList>
    </citation>
    <scope>NUCLEOTIDE SEQUENCE [LARGE SCALE GENOMIC DNA]</scope>
    <source>
        <strain evidence="1 2">DSM 203</strain>
    </source>
</reference>
<dbReference type="AlphaFoldDB" id="A0A4R4A4X4"/>
<organism evidence="1 2">
    <name type="scientific">Marichromatium gracile</name>
    <name type="common">Chromatium gracile</name>
    <dbReference type="NCBI Taxonomy" id="1048"/>
    <lineage>
        <taxon>Bacteria</taxon>
        <taxon>Pseudomonadati</taxon>
        <taxon>Pseudomonadota</taxon>
        <taxon>Gammaproteobacteria</taxon>
        <taxon>Chromatiales</taxon>
        <taxon>Chromatiaceae</taxon>
        <taxon>Marichromatium</taxon>
    </lineage>
</organism>
<protein>
    <recommendedName>
        <fullName evidence="3">Integrase catalytic domain-containing protein</fullName>
    </recommendedName>
</protein>
<name>A0A4R4A4X4_MARGR</name>